<dbReference type="InterPro" id="IPR056003">
    <property type="entry name" value="CT398_CC_hairpin"/>
</dbReference>
<dbReference type="InterPro" id="IPR003743">
    <property type="entry name" value="Zf-RING_7"/>
</dbReference>
<evidence type="ECO:0000259" key="3">
    <source>
        <dbReference type="Pfam" id="PF24481"/>
    </source>
</evidence>
<dbReference type="AlphaFoldDB" id="A0A147KIA9"/>
<gene>
    <name evidence="4" type="ORF">AC529_09040</name>
</gene>
<evidence type="ECO:0000259" key="2">
    <source>
        <dbReference type="Pfam" id="PF02591"/>
    </source>
</evidence>
<comment type="caution">
    <text evidence="4">The sequence shown here is derived from an EMBL/GenBank/DDBJ whole genome shotgun (WGS) entry which is preliminary data.</text>
</comment>
<protein>
    <submittedName>
        <fullName evidence="4">Zn-ribbon-like protein</fullName>
    </submittedName>
</protein>
<feature type="region of interest" description="Disordered" evidence="1">
    <location>
        <begin position="78"/>
        <end position="98"/>
    </location>
</feature>
<dbReference type="RefSeq" id="WP_068754806.1">
    <property type="nucleotide sequence ID" value="NZ_KQ950181.1"/>
</dbReference>
<dbReference type="PANTHER" id="PTHR39082">
    <property type="entry name" value="PHOSPHOLIPASE C-BETA-2-RELATED"/>
    <property type="match status" value="1"/>
</dbReference>
<feature type="domain" description="C4-type zinc ribbon" evidence="2">
    <location>
        <begin position="205"/>
        <end position="239"/>
    </location>
</feature>
<dbReference type="OrthoDB" id="9784388at2"/>
<evidence type="ECO:0000256" key="1">
    <source>
        <dbReference type="SAM" id="MobiDB-lite"/>
    </source>
</evidence>
<feature type="compositionally biased region" description="Polar residues" evidence="1">
    <location>
        <begin position="89"/>
        <end position="98"/>
    </location>
</feature>
<feature type="compositionally biased region" description="Basic and acidic residues" evidence="1">
    <location>
        <begin position="78"/>
        <end position="87"/>
    </location>
</feature>
<dbReference type="STRING" id="665004.AC529_09040"/>
<reference evidence="5" key="1">
    <citation type="journal article" date="2017" name="Acta Aliment.">
        <title>Plant polysaccharide degrading enzyme system of Thermpbifida cellulosilytica TB100 revealed by de novo genome project data.</title>
        <authorList>
            <person name="Toth A."/>
            <person name="Baka E."/>
            <person name="Luzics S."/>
            <person name="Bata-Vidacs I."/>
            <person name="Nagy I."/>
            <person name="Balint B."/>
            <person name="Herceg R."/>
            <person name="Olasz F."/>
            <person name="Wilk T."/>
            <person name="Nagy T."/>
            <person name="Kriszt B."/>
            <person name="Nagy I."/>
            <person name="Kukolya J."/>
        </authorList>
    </citation>
    <scope>NUCLEOTIDE SEQUENCE [LARGE SCALE GENOMIC DNA]</scope>
    <source>
        <strain evidence="5">TB100</strain>
    </source>
</reference>
<dbReference type="Pfam" id="PF02591">
    <property type="entry name" value="Zn_ribbon_9"/>
    <property type="match status" value="1"/>
</dbReference>
<dbReference type="Pfam" id="PF24481">
    <property type="entry name" value="CT398_CC"/>
    <property type="match status" value="1"/>
</dbReference>
<evidence type="ECO:0000313" key="4">
    <source>
        <dbReference type="EMBL" id="KUP97035.1"/>
    </source>
</evidence>
<dbReference type="Gene3D" id="1.10.287.1490">
    <property type="match status" value="1"/>
</dbReference>
<name>A0A147KIA9_THECS</name>
<dbReference type="PATRIC" id="fig|665004.4.peg.1493"/>
<dbReference type="InterPro" id="IPR052376">
    <property type="entry name" value="Oxidative_Scav/Glycosyltrans"/>
</dbReference>
<sequence>MRAEPDHQVRLLDLQEVDAELDRLNHRMRTLPEHEQVQRLDARLTELRDRLAVVETELRDLEREQRKAERDVEQVRVRAERDTRRLESGQVSSPKELESLQSEIASLARRQSELEDIVLEVMERQENAEARRAELEREVAEAEAERESADNRRSESVLRIRDELDSAAQRRARIAGEIPADLLGLYEKLREQNAGVGAAALRYGRCEGCKLELSTAELRELRTAEPDEVTRCENCRRILVRVPDSGL</sequence>
<dbReference type="Proteomes" id="UP000074382">
    <property type="component" value="Unassembled WGS sequence"/>
</dbReference>
<dbReference type="PANTHER" id="PTHR39082:SF1">
    <property type="entry name" value="SCAVENGER RECEPTOR CLASS A MEMBER 3"/>
    <property type="match status" value="1"/>
</dbReference>
<dbReference type="EMBL" id="LGEM01000045">
    <property type="protein sequence ID" value="KUP97035.1"/>
    <property type="molecule type" value="Genomic_DNA"/>
</dbReference>
<proteinExistence type="predicted"/>
<evidence type="ECO:0000313" key="5">
    <source>
        <dbReference type="Proteomes" id="UP000074382"/>
    </source>
</evidence>
<keyword evidence="5" id="KW-1185">Reference proteome</keyword>
<feature type="domain" description="CT398-like coiled coil hairpin" evidence="3">
    <location>
        <begin position="14"/>
        <end position="193"/>
    </location>
</feature>
<accession>A0A147KIA9</accession>
<organism evidence="4 5">
    <name type="scientific">Thermobifida cellulosilytica TB100</name>
    <dbReference type="NCBI Taxonomy" id="665004"/>
    <lineage>
        <taxon>Bacteria</taxon>
        <taxon>Bacillati</taxon>
        <taxon>Actinomycetota</taxon>
        <taxon>Actinomycetes</taxon>
        <taxon>Streptosporangiales</taxon>
        <taxon>Nocardiopsidaceae</taxon>
        <taxon>Thermobifida</taxon>
    </lineage>
</organism>